<evidence type="ECO:0000259" key="1">
    <source>
        <dbReference type="Pfam" id="PF00501"/>
    </source>
</evidence>
<name>A0A937X5S3_9BACT</name>
<dbReference type="InterPro" id="IPR025110">
    <property type="entry name" value="AMP-bd_C"/>
</dbReference>
<dbReference type="PANTHER" id="PTHR24096:SF267">
    <property type="entry name" value="MALONATE--COA LIGASE ACSF3, MITOCHONDRIAL"/>
    <property type="match status" value="1"/>
</dbReference>
<dbReference type="Gene3D" id="3.30.300.30">
    <property type="match status" value="1"/>
</dbReference>
<dbReference type="Gene3D" id="3.40.50.12780">
    <property type="entry name" value="N-terminal domain of ligase-like"/>
    <property type="match status" value="1"/>
</dbReference>
<dbReference type="EMBL" id="VGJX01001014">
    <property type="protein sequence ID" value="MBM3276414.1"/>
    <property type="molecule type" value="Genomic_DNA"/>
</dbReference>
<protein>
    <submittedName>
        <fullName evidence="3">AMP-binding protein</fullName>
    </submittedName>
</protein>
<evidence type="ECO:0000313" key="4">
    <source>
        <dbReference type="Proteomes" id="UP000703893"/>
    </source>
</evidence>
<feature type="domain" description="AMP-dependent synthetase/ligase" evidence="1">
    <location>
        <begin position="19"/>
        <end position="106"/>
    </location>
</feature>
<evidence type="ECO:0000313" key="3">
    <source>
        <dbReference type="EMBL" id="MBM3276414.1"/>
    </source>
</evidence>
<dbReference type="GO" id="GO:0016405">
    <property type="term" value="F:CoA-ligase activity"/>
    <property type="evidence" value="ECO:0007669"/>
    <property type="project" value="TreeGrafter"/>
</dbReference>
<proteinExistence type="predicted"/>
<dbReference type="PANTHER" id="PTHR24096">
    <property type="entry name" value="LONG-CHAIN-FATTY-ACID--COA LIGASE"/>
    <property type="match status" value="1"/>
</dbReference>
<dbReference type="InterPro" id="IPR042099">
    <property type="entry name" value="ANL_N_sf"/>
</dbReference>
<evidence type="ECO:0000259" key="2">
    <source>
        <dbReference type="Pfam" id="PF13193"/>
    </source>
</evidence>
<dbReference type="Pfam" id="PF13193">
    <property type="entry name" value="AMP-binding_C"/>
    <property type="match status" value="1"/>
</dbReference>
<gene>
    <name evidence="3" type="ORF">FJZ00_14765</name>
</gene>
<reference evidence="3 4" key="1">
    <citation type="submission" date="2019-03" db="EMBL/GenBank/DDBJ databases">
        <title>Lake Tanganyika Metagenome-Assembled Genomes (MAGs).</title>
        <authorList>
            <person name="Tran P."/>
        </authorList>
    </citation>
    <scope>NUCLEOTIDE SEQUENCE [LARGE SCALE GENOMIC DNA]</scope>
    <source>
        <strain evidence="3">K_DeepCast_65m_m2_236</strain>
    </source>
</reference>
<dbReference type="SUPFAM" id="SSF56801">
    <property type="entry name" value="Acetyl-CoA synthetase-like"/>
    <property type="match status" value="1"/>
</dbReference>
<organism evidence="3 4">
    <name type="scientific">Candidatus Tanganyikabacteria bacterium</name>
    <dbReference type="NCBI Taxonomy" id="2961651"/>
    <lineage>
        <taxon>Bacteria</taxon>
        <taxon>Bacillati</taxon>
        <taxon>Candidatus Sericytochromatia</taxon>
        <taxon>Candidatus Tanganyikabacteria</taxon>
    </lineage>
</organism>
<dbReference type="Pfam" id="PF00501">
    <property type="entry name" value="AMP-binding"/>
    <property type="match status" value="1"/>
</dbReference>
<feature type="domain" description="AMP-binding enzyme C-terminal" evidence="2">
    <location>
        <begin position="157"/>
        <end position="204"/>
    </location>
</feature>
<sequence>MIEWLCSRCSFTRWVPPIGALVPLAKMQEVQDRFGCQLLELWGMTELGGLGTTHSAYVPNRLGSIGVPLPGVECRVADLHEATKTVDAGQVGELMVRGPIVMQGYYGNPGATADTIEPDGWLHTGDLARMDADGYISVVDRKKDMIITAGYNVYPAEIERVVAMHPAVAMVAVGSQPDTLKGEVAKAYVVLRGGIRKANTQNEARFWHVNGSPRVTKLALDAYRAFGVPIYTEPEARPAREMGSFYLQAPSLQLIGVGMYDHSDHETADVIP</sequence>
<dbReference type="Proteomes" id="UP000703893">
    <property type="component" value="Unassembled WGS sequence"/>
</dbReference>
<accession>A0A937X5S3</accession>
<dbReference type="InterPro" id="IPR000873">
    <property type="entry name" value="AMP-dep_synth/lig_dom"/>
</dbReference>
<comment type="caution">
    <text evidence="3">The sequence shown here is derived from an EMBL/GenBank/DDBJ whole genome shotgun (WGS) entry which is preliminary data.</text>
</comment>
<dbReference type="AlphaFoldDB" id="A0A937X5S3"/>
<dbReference type="InterPro" id="IPR045851">
    <property type="entry name" value="AMP-bd_C_sf"/>
</dbReference>